<accession>A0A1Y3PUB8</accession>
<proteinExistence type="predicted"/>
<sequence>MDKRMGIVMLLLITIFIGFGLIIPVMPVLVQEVGAAPYHLGWLLSIYAFFSFILSPIWGGLSDRYGRRPLIIMGLVGYSISFFLFGMATDKLWLMYISRILGGCFSGAATSVAMAYVADITSDEERTKGMGLAGMSIGLGFIIGPAVGGFLSHFGLAVPFFVASALSLLLTLFAFFYLDESLPSAARQKKRATQKTSRWKAFSGSLKYLYVVSFIGSYGLAGLEATLQYFQMVKIHATPSQIGLILLISGLVGALIQGGVVRRIKPEHELRTVGIGLIVSSIGMILILFSSNFWTATLFVVIFGAGNTLIRPCITSLITKKTTTGHGVATGLISSMDNLGRIVGPLLATFMYSANIPLPFVVTACITLLSVMLLFAFVTHEKKWAPYSSQL</sequence>
<dbReference type="GO" id="GO:0022857">
    <property type="term" value="F:transmembrane transporter activity"/>
    <property type="evidence" value="ECO:0007669"/>
    <property type="project" value="InterPro"/>
</dbReference>
<dbReference type="AlphaFoldDB" id="A0A1Y3PUB8"/>
<feature type="transmembrane region" description="Helical" evidence="6">
    <location>
        <begin position="36"/>
        <end position="58"/>
    </location>
</feature>
<evidence type="ECO:0000256" key="4">
    <source>
        <dbReference type="ARBA" id="ARBA00022989"/>
    </source>
</evidence>
<dbReference type="InterPro" id="IPR036259">
    <property type="entry name" value="MFS_trans_sf"/>
</dbReference>
<dbReference type="Pfam" id="PF07690">
    <property type="entry name" value="MFS_1"/>
    <property type="match status" value="1"/>
</dbReference>
<evidence type="ECO:0000256" key="5">
    <source>
        <dbReference type="ARBA" id="ARBA00023136"/>
    </source>
</evidence>
<dbReference type="PANTHER" id="PTHR23504:SF15">
    <property type="entry name" value="MAJOR FACILITATOR SUPERFAMILY (MFS) PROFILE DOMAIN-CONTAINING PROTEIN"/>
    <property type="match status" value="1"/>
</dbReference>
<evidence type="ECO:0000313" key="8">
    <source>
        <dbReference type="EMBL" id="OUM89747.1"/>
    </source>
</evidence>
<dbReference type="SUPFAM" id="SSF103473">
    <property type="entry name" value="MFS general substrate transporter"/>
    <property type="match status" value="1"/>
</dbReference>
<evidence type="ECO:0000256" key="3">
    <source>
        <dbReference type="ARBA" id="ARBA00022692"/>
    </source>
</evidence>
<keyword evidence="4 6" id="KW-1133">Transmembrane helix</keyword>
<protein>
    <submittedName>
        <fullName evidence="8">MFS transporter</fullName>
    </submittedName>
</protein>
<dbReference type="GO" id="GO:0005886">
    <property type="term" value="C:plasma membrane"/>
    <property type="evidence" value="ECO:0007669"/>
    <property type="project" value="UniProtKB-SubCell"/>
</dbReference>
<evidence type="ECO:0000313" key="9">
    <source>
        <dbReference type="Proteomes" id="UP000196475"/>
    </source>
</evidence>
<gene>
    <name evidence="8" type="ORF">BAA01_02550</name>
</gene>
<feature type="transmembrane region" description="Helical" evidence="6">
    <location>
        <begin position="157"/>
        <end position="178"/>
    </location>
</feature>
<evidence type="ECO:0000256" key="6">
    <source>
        <dbReference type="SAM" id="Phobius"/>
    </source>
</evidence>
<evidence type="ECO:0000259" key="7">
    <source>
        <dbReference type="PROSITE" id="PS50850"/>
    </source>
</evidence>
<dbReference type="InterPro" id="IPR001958">
    <property type="entry name" value="Tet-R_TetA/multi-R_MdtG-like"/>
</dbReference>
<feature type="domain" description="Major facilitator superfamily (MFS) profile" evidence="7">
    <location>
        <begin position="4"/>
        <end position="382"/>
    </location>
</feature>
<feature type="transmembrane region" description="Helical" evidence="6">
    <location>
        <begin position="356"/>
        <end position="378"/>
    </location>
</feature>
<feature type="transmembrane region" description="Helical" evidence="6">
    <location>
        <begin position="130"/>
        <end position="151"/>
    </location>
</feature>
<dbReference type="InterPro" id="IPR020846">
    <property type="entry name" value="MFS_dom"/>
</dbReference>
<feature type="transmembrane region" description="Helical" evidence="6">
    <location>
        <begin position="70"/>
        <end position="88"/>
    </location>
</feature>
<dbReference type="InterPro" id="IPR011701">
    <property type="entry name" value="MFS"/>
</dbReference>
<feature type="transmembrane region" description="Helical" evidence="6">
    <location>
        <begin position="7"/>
        <end position="30"/>
    </location>
</feature>
<feature type="transmembrane region" description="Helical" evidence="6">
    <location>
        <begin position="94"/>
        <end position="118"/>
    </location>
</feature>
<organism evidence="8 9">
    <name type="scientific">Bacillus thermozeamaize</name>
    <dbReference type="NCBI Taxonomy" id="230954"/>
    <lineage>
        <taxon>Bacteria</taxon>
        <taxon>Bacillati</taxon>
        <taxon>Bacillota</taxon>
        <taxon>Bacilli</taxon>
        <taxon>Bacillales</taxon>
        <taxon>Bacillaceae</taxon>
        <taxon>Bacillus</taxon>
    </lineage>
</organism>
<feature type="transmembrane region" description="Helical" evidence="6">
    <location>
        <begin position="241"/>
        <end position="261"/>
    </location>
</feature>
<comment type="subcellular location">
    <subcellularLocation>
        <location evidence="1">Cell membrane</location>
        <topology evidence="1">Multi-pass membrane protein</topology>
    </subcellularLocation>
</comment>
<keyword evidence="3 6" id="KW-0812">Transmembrane</keyword>
<evidence type="ECO:0000256" key="2">
    <source>
        <dbReference type="ARBA" id="ARBA00022448"/>
    </source>
</evidence>
<dbReference type="PRINTS" id="PR01035">
    <property type="entry name" value="TCRTETA"/>
</dbReference>
<dbReference type="EMBL" id="LZRT01000036">
    <property type="protein sequence ID" value="OUM89747.1"/>
    <property type="molecule type" value="Genomic_DNA"/>
</dbReference>
<keyword evidence="5 6" id="KW-0472">Membrane</keyword>
<name>A0A1Y3PUB8_9BACI</name>
<comment type="caution">
    <text evidence="8">The sequence shown here is derived from an EMBL/GenBank/DDBJ whole genome shotgun (WGS) entry which is preliminary data.</text>
</comment>
<dbReference type="Gene3D" id="1.20.1250.20">
    <property type="entry name" value="MFS general substrate transporter like domains"/>
    <property type="match status" value="1"/>
</dbReference>
<dbReference type="Proteomes" id="UP000196475">
    <property type="component" value="Unassembled WGS sequence"/>
</dbReference>
<keyword evidence="2" id="KW-0813">Transport</keyword>
<evidence type="ECO:0000256" key="1">
    <source>
        <dbReference type="ARBA" id="ARBA00004651"/>
    </source>
</evidence>
<feature type="transmembrane region" description="Helical" evidence="6">
    <location>
        <begin position="273"/>
        <end position="294"/>
    </location>
</feature>
<dbReference type="PANTHER" id="PTHR23504">
    <property type="entry name" value="MAJOR FACILITATOR SUPERFAMILY DOMAIN-CONTAINING PROTEIN 10"/>
    <property type="match status" value="1"/>
</dbReference>
<reference evidence="9" key="1">
    <citation type="submission" date="2016-06" db="EMBL/GenBank/DDBJ databases">
        <authorList>
            <person name="Nascimento L."/>
            <person name="Pereira R.V."/>
            <person name="Martins L.F."/>
            <person name="Quaggio R.B."/>
            <person name="Silva A.M."/>
            <person name="Setubal J.C."/>
        </authorList>
    </citation>
    <scope>NUCLEOTIDE SEQUENCE [LARGE SCALE GENOMIC DNA]</scope>
</reference>
<dbReference type="PROSITE" id="PS50850">
    <property type="entry name" value="MFS"/>
    <property type="match status" value="1"/>
</dbReference>
<feature type="transmembrane region" description="Helical" evidence="6">
    <location>
        <begin position="199"/>
        <end position="221"/>
    </location>
</feature>